<dbReference type="PROSITE" id="PS50887">
    <property type="entry name" value="GGDEF"/>
    <property type="match status" value="1"/>
</dbReference>
<proteinExistence type="predicted"/>
<dbReference type="SUPFAM" id="SSF48452">
    <property type="entry name" value="TPR-like"/>
    <property type="match status" value="2"/>
</dbReference>
<keyword evidence="5" id="KW-0732">Signal</keyword>
<keyword evidence="8" id="KW-1185">Reference proteome</keyword>
<comment type="caution">
    <text evidence="7">The sequence shown here is derived from an EMBL/GenBank/DDBJ whole genome shotgun (WGS) entry which is preliminary data.</text>
</comment>
<dbReference type="RefSeq" id="WP_166861562.1">
    <property type="nucleotide sequence ID" value="NZ_JAAQOM010000012.1"/>
</dbReference>
<dbReference type="Proteomes" id="UP000716322">
    <property type="component" value="Unassembled WGS sequence"/>
</dbReference>
<dbReference type="Gene3D" id="3.30.70.270">
    <property type="match status" value="1"/>
</dbReference>
<reference evidence="7 8" key="1">
    <citation type="submission" date="2020-03" db="EMBL/GenBank/DDBJ databases">
        <title>Genome sequence of strain Massilia sp. TW-1.</title>
        <authorList>
            <person name="Chaudhary D.K."/>
        </authorList>
    </citation>
    <scope>NUCLEOTIDE SEQUENCE [LARGE SCALE GENOMIC DNA]</scope>
    <source>
        <strain evidence="7 8">TW-1</strain>
    </source>
</reference>
<organism evidence="7 8">
    <name type="scientific">Telluria antibiotica</name>
    <dbReference type="NCBI Taxonomy" id="2717319"/>
    <lineage>
        <taxon>Bacteria</taxon>
        <taxon>Pseudomonadati</taxon>
        <taxon>Pseudomonadota</taxon>
        <taxon>Betaproteobacteria</taxon>
        <taxon>Burkholderiales</taxon>
        <taxon>Oxalobacteraceae</taxon>
        <taxon>Telluria group</taxon>
        <taxon>Telluria</taxon>
    </lineage>
</organism>
<feature type="domain" description="GGDEF" evidence="6">
    <location>
        <begin position="510"/>
        <end position="647"/>
    </location>
</feature>
<feature type="chain" id="PRO_5047268551" description="diguanylate cyclase" evidence="5">
    <location>
        <begin position="35"/>
        <end position="696"/>
    </location>
</feature>
<dbReference type="InterPro" id="IPR019734">
    <property type="entry name" value="TPR_rpt"/>
</dbReference>
<dbReference type="PANTHER" id="PTHR45138:SF9">
    <property type="entry name" value="DIGUANYLATE CYCLASE DGCM-RELATED"/>
    <property type="match status" value="1"/>
</dbReference>
<evidence type="ECO:0000313" key="8">
    <source>
        <dbReference type="Proteomes" id="UP000716322"/>
    </source>
</evidence>
<keyword evidence="4" id="KW-0812">Transmembrane</keyword>
<dbReference type="CDD" id="cd01949">
    <property type="entry name" value="GGDEF"/>
    <property type="match status" value="1"/>
</dbReference>
<dbReference type="EMBL" id="JAAQOM010000012">
    <property type="protein sequence ID" value="NIA55970.1"/>
    <property type="molecule type" value="Genomic_DNA"/>
</dbReference>
<dbReference type="InterPro" id="IPR050469">
    <property type="entry name" value="Diguanylate_Cyclase"/>
</dbReference>
<feature type="coiled-coil region" evidence="3">
    <location>
        <begin position="392"/>
        <end position="477"/>
    </location>
</feature>
<keyword evidence="4" id="KW-0472">Membrane</keyword>
<keyword evidence="3" id="KW-0175">Coiled coil</keyword>
<accession>A0ABX0PF08</accession>
<dbReference type="SMART" id="SM00267">
    <property type="entry name" value="GGDEF"/>
    <property type="match status" value="1"/>
</dbReference>
<dbReference type="Gene3D" id="1.25.40.10">
    <property type="entry name" value="Tetratricopeptide repeat domain"/>
    <property type="match status" value="2"/>
</dbReference>
<dbReference type="Pfam" id="PF13424">
    <property type="entry name" value="TPR_12"/>
    <property type="match status" value="2"/>
</dbReference>
<dbReference type="Pfam" id="PF00990">
    <property type="entry name" value="GGDEF"/>
    <property type="match status" value="1"/>
</dbReference>
<protein>
    <recommendedName>
        <fullName evidence="1">diguanylate cyclase</fullName>
        <ecNumber evidence="1">2.7.7.65</ecNumber>
    </recommendedName>
</protein>
<evidence type="ECO:0000256" key="2">
    <source>
        <dbReference type="ARBA" id="ARBA00034247"/>
    </source>
</evidence>
<feature type="transmembrane region" description="Helical" evidence="4">
    <location>
        <begin position="438"/>
        <end position="457"/>
    </location>
</feature>
<evidence type="ECO:0000313" key="7">
    <source>
        <dbReference type="EMBL" id="NIA55970.1"/>
    </source>
</evidence>
<feature type="signal peptide" evidence="5">
    <location>
        <begin position="1"/>
        <end position="34"/>
    </location>
</feature>
<dbReference type="InterPro" id="IPR029787">
    <property type="entry name" value="Nucleotide_cyclase"/>
</dbReference>
<gene>
    <name evidence="7" type="ORF">HAV22_20250</name>
</gene>
<comment type="catalytic activity">
    <reaction evidence="2">
        <text>2 GTP = 3',3'-c-di-GMP + 2 diphosphate</text>
        <dbReference type="Rhea" id="RHEA:24898"/>
        <dbReference type="ChEBI" id="CHEBI:33019"/>
        <dbReference type="ChEBI" id="CHEBI:37565"/>
        <dbReference type="ChEBI" id="CHEBI:58805"/>
        <dbReference type="EC" id="2.7.7.65"/>
    </reaction>
</comment>
<evidence type="ECO:0000259" key="6">
    <source>
        <dbReference type="PROSITE" id="PS50887"/>
    </source>
</evidence>
<sequence>MAFPVPSPSSTRSRATILRGCAVVLLLCPLLARADDAQASRLREVGRMAKFVPDVASSRLRTMAWQMAGAPAPLRTDFLYYYSTAERGIGDLTHALDLADQLISFGRRNNDNVALAKGLVARANALYVREDLAGSHATAFEAERVAGLTADVPTKVLATVAAGQSFEEQGDYPAALAKFHAAVDLARQVTTDAAPLAAALHALVLLYLNMGDLDKAAEAQQESLAVARRMASPGHVAAALGDEYALAVEQKAFERGRRALFEELGLERGIGARQMAVTTLVNLSDCYLKEGRFRDAQTYAAQALDAAIDARSNNDVATARVNLGQALLGQGHLSEGKRQFEAGLATYEKQGDKPELLGVLREYGRALEHAGDYKGAVDAYNRERRISSEIFAEQRQKAVLELQQKYEAEKKQRRIDALRQENRAAKAELDNRRLQQRVWWLLAAASALASVIVGMLYRKVRRANAELEEKNVQLKRQGALDPLTLLYNRRHFQDVMARAGDERRTGGDADAGALFLLDVDHFKAINDSLGHAAGDTVLTTVAQRLRVALRDTDLIVRWGGEEFLAFVPAVAPGELEEVALRIMRGVSVQPIEYRHGVVPVSVSVGYAPLPLAFGTTPLTWEQVVNLADMALYLAKSHGRNCAYGIRGFSAAAAVAASLDAIERNLEQAWRAGWVDLAAVRGDASDADMPLPLPAQA</sequence>
<keyword evidence="4" id="KW-1133">Transmembrane helix</keyword>
<name>A0ABX0PF08_9BURK</name>
<evidence type="ECO:0000256" key="1">
    <source>
        <dbReference type="ARBA" id="ARBA00012528"/>
    </source>
</evidence>
<dbReference type="SUPFAM" id="SSF55073">
    <property type="entry name" value="Nucleotide cyclase"/>
    <property type="match status" value="1"/>
</dbReference>
<dbReference type="EC" id="2.7.7.65" evidence="1"/>
<dbReference type="InterPro" id="IPR043128">
    <property type="entry name" value="Rev_trsase/Diguanyl_cyclase"/>
</dbReference>
<dbReference type="InterPro" id="IPR000160">
    <property type="entry name" value="GGDEF_dom"/>
</dbReference>
<dbReference type="SMART" id="SM00028">
    <property type="entry name" value="TPR"/>
    <property type="match status" value="5"/>
</dbReference>
<evidence type="ECO:0000256" key="3">
    <source>
        <dbReference type="SAM" id="Coils"/>
    </source>
</evidence>
<dbReference type="PANTHER" id="PTHR45138">
    <property type="entry name" value="REGULATORY COMPONENTS OF SENSORY TRANSDUCTION SYSTEM"/>
    <property type="match status" value="1"/>
</dbReference>
<dbReference type="InterPro" id="IPR011990">
    <property type="entry name" value="TPR-like_helical_dom_sf"/>
</dbReference>
<dbReference type="NCBIfam" id="TIGR00254">
    <property type="entry name" value="GGDEF"/>
    <property type="match status" value="1"/>
</dbReference>
<evidence type="ECO:0000256" key="4">
    <source>
        <dbReference type="SAM" id="Phobius"/>
    </source>
</evidence>
<evidence type="ECO:0000256" key="5">
    <source>
        <dbReference type="SAM" id="SignalP"/>
    </source>
</evidence>